<reference evidence="1 2" key="1">
    <citation type="submission" date="2015-08" db="EMBL/GenBank/DDBJ databases">
        <title>Next Generation Sequencing and Analysis of the Genome of Puccinia sorghi L Schw, the Causal Agent of Maize Common Rust.</title>
        <authorList>
            <person name="Rochi L."/>
            <person name="Burguener G."/>
            <person name="Darino M."/>
            <person name="Turjanski A."/>
            <person name="Kreff E."/>
            <person name="Dieguez M.J."/>
            <person name="Sacco F."/>
        </authorList>
    </citation>
    <scope>NUCLEOTIDE SEQUENCE [LARGE SCALE GENOMIC DNA]</scope>
    <source>
        <strain evidence="1 2">RO10H11247</strain>
    </source>
</reference>
<accession>A0A0L6UWV0</accession>
<proteinExistence type="predicted"/>
<sequence length="597" mass="66600">MKTVSISPQKLQDSNNHPFQHYKGDSQTIISQPIASVDSKLIKTICCRACFKLYPDACKAPMFCTYQALELTQACKEALFIQKKTHGGIKDFGLFPPEKNSNIVPINCCVPRCLLVSQPISTWLTWLLSNPDIENSIDMWTHEIKKSNNFYQPSLGANTLSGDLPATQKVAGFASATATHFCLMCHVRNNQLAKLKIGPIREKYETLASVKKSMEAESANAQDAILKETGHVVLGIMTTGLKACCRLIGDIDGSLWHKAIRKRQRQGIDVNSTKTASSSTKADTEDTDLVLGGAMINVVLPSGLAKLPTNLGEERHGKLKAAQWYSLFAYIILLVIWDLYLENIENINTQSTRAKFIMNKAYLIQCTNVLFAREITGAQNNFFESNYKKYCDSVASLFADVKIQPNHHCSLHIPNQIRAWGPLPRVAKFTGERLIGGCQLQCLMDEPAYKVMIQEEPTKGRSYNQKKIKLTHQMYGKIYNYLVKTDPSGIHRDSAGRRSAEQMIHGSEIPLRSVQCDGFKVATTQQNNCVVAMIDGKVRYGIVKQIYSLEDRHHEGRKVIVLSPIFNLFPQKFNISTSRFVSFQKRFTGSGGSAGGS</sequence>
<dbReference type="EMBL" id="LAVV01008361">
    <property type="protein sequence ID" value="KNZ53003.1"/>
    <property type="molecule type" value="Genomic_DNA"/>
</dbReference>
<name>A0A0L6UWV0_9BASI</name>
<gene>
    <name evidence="1" type="ORF">VP01_3373g1</name>
</gene>
<dbReference type="VEuPathDB" id="FungiDB:VP01_3373g1"/>
<evidence type="ECO:0000313" key="1">
    <source>
        <dbReference type="EMBL" id="KNZ53003.1"/>
    </source>
</evidence>
<comment type="caution">
    <text evidence="1">The sequence shown here is derived from an EMBL/GenBank/DDBJ whole genome shotgun (WGS) entry which is preliminary data.</text>
</comment>
<keyword evidence="2" id="KW-1185">Reference proteome</keyword>
<evidence type="ECO:0000313" key="2">
    <source>
        <dbReference type="Proteomes" id="UP000037035"/>
    </source>
</evidence>
<organism evidence="1 2">
    <name type="scientific">Puccinia sorghi</name>
    <dbReference type="NCBI Taxonomy" id="27349"/>
    <lineage>
        <taxon>Eukaryota</taxon>
        <taxon>Fungi</taxon>
        <taxon>Dikarya</taxon>
        <taxon>Basidiomycota</taxon>
        <taxon>Pucciniomycotina</taxon>
        <taxon>Pucciniomycetes</taxon>
        <taxon>Pucciniales</taxon>
        <taxon>Pucciniaceae</taxon>
        <taxon>Puccinia</taxon>
    </lineage>
</organism>
<protein>
    <submittedName>
        <fullName evidence="1">Uncharacterized protein</fullName>
    </submittedName>
</protein>
<dbReference type="AlphaFoldDB" id="A0A0L6UWV0"/>
<dbReference type="Proteomes" id="UP000037035">
    <property type="component" value="Unassembled WGS sequence"/>
</dbReference>